<proteinExistence type="predicted"/>
<dbReference type="AlphaFoldDB" id="A0A444VZC1"/>
<dbReference type="Proteomes" id="UP000290433">
    <property type="component" value="Unassembled WGS sequence"/>
</dbReference>
<sequence>MKNLLLTSLILFSIFSYAQKENIESTTRQFIDKAQFTRINKDWNTTAEFKSGIGEVVNFYPIEVIDLKAGTKVNALQIDMYIKNPDIYKTAWIGIDEIEEFINFVEDNVIPNLDLKLKDKSSEFIFKAKEMTMYYFVNERTRRITIKLNSYDNDKILNYTFWTETQVDKIPKLLTVLKKIK</sequence>
<evidence type="ECO:0000256" key="1">
    <source>
        <dbReference type="SAM" id="SignalP"/>
    </source>
</evidence>
<evidence type="ECO:0000313" key="3">
    <source>
        <dbReference type="Proteomes" id="UP000290433"/>
    </source>
</evidence>
<feature type="chain" id="PRO_5019135524" evidence="1">
    <location>
        <begin position="19"/>
        <end position="181"/>
    </location>
</feature>
<evidence type="ECO:0000313" key="2">
    <source>
        <dbReference type="EMBL" id="RYJ38975.1"/>
    </source>
</evidence>
<organism evidence="2 3">
    <name type="scientific">Flavobacterium anhuiense</name>
    <dbReference type="NCBI Taxonomy" id="459526"/>
    <lineage>
        <taxon>Bacteria</taxon>
        <taxon>Pseudomonadati</taxon>
        <taxon>Bacteroidota</taxon>
        <taxon>Flavobacteriia</taxon>
        <taxon>Flavobacteriales</taxon>
        <taxon>Flavobacteriaceae</taxon>
        <taxon>Flavobacterium</taxon>
    </lineage>
</organism>
<comment type="caution">
    <text evidence="2">The sequence shown here is derived from an EMBL/GenBank/DDBJ whole genome shotgun (WGS) entry which is preliminary data.</text>
</comment>
<dbReference type="RefSeq" id="WP_129746761.1">
    <property type="nucleotide sequence ID" value="NZ_JUIV01000005.1"/>
</dbReference>
<accession>A0A444VZC1</accession>
<dbReference type="EMBL" id="JUIV01000005">
    <property type="protein sequence ID" value="RYJ38975.1"/>
    <property type="molecule type" value="Genomic_DNA"/>
</dbReference>
<dbReference type="OrthoDB" id="1346487at2"/>
<reference evidence="2 3" key="1">
    <citation type="submission" date="2014-12" db="EMBL/GenBank/DDBJ databases">
        <title>Genome sequence of Flavobacterium anhuiense RCM74.</title>
        <authorList>
            <person name="Kim J.F."/>
            <person name="Song J.Y."/>
            <person name="Kwak M.-J."/>
            <person name="Lee S.-W."/>
        </authorList>
    </citation>
    <scope>NUCLEOTIDE SEQUENCE [LARGE SCALE GENOMIC DNA]</scope>
    <source>
        <strain evidence="2 3">RCM74</strain>
    </source>
</reference>
<feature type="signal peptide" evidence="1">
    <location>
        <begin position="1"/>
        <end position="18"/>
    </location>
</feature>
<keyword evidence="1" id="KW-0732">Signal</keyword>
<name>A0A444VZC1_9FLAO</name>
<protein>
    <submittedName>
        <fullName evidence="2">Uncharacterized protein</fullName>
    </submittedName>
</protein>
<gene>
    <name evidence="2" type="ORF">NU08_1813</name>
</gene>